<evidence type="ECO:0000313" key="2">
    <source>
        <dbReference type="EMBL" id="KFD60431.1"/>
    </source>
</evidence>
<dbReference type="AlphaFoldDB" id="A0A085MT85"/>
<organism evidence="2">
    <name type="scientific">Trichuris suis</name>
    <name type="common">pig whipworm</name>
    <dbReference type="NCBI Taxonomy" id="68888"/>
    <lineage>
        <taxon>Eukaryota</taxon>
        <taxon>Metazoa</taxon>
        <taxon>Ecdysozoa</taxon>
        <taxon>Nematoda</taxon>
        <taxon>Enoplea</taxon>
        <taxon>Dorylaimia</taxon>
        <taxon>Trichinellida</taxon>
        <taxon>Trichuridae</taxon>
        <taxon>Trichuris</taxon>
    </lineage>
</organism>
<dbReference type="Proteomes" id="UP000030758">
    <property type="component" value="Unassembled WGS sequence"/>
</dbReference>
<gene>
    <name evidence="1" type="ORF">M513_07741</name>
    <name evidence="2" type="ORF">M514_07741</name>
</gene>
<dbReference type="EMBL" id="KL367668">
    <property type="protein sequence ID" value="KFD60431.1"/>
    <property type="molecule type" value="Genomic_DNA"/>
</dbReference>
<dbReference type="EMBL" id="KL363240">
    <property type="protein sequence ID" value="KFD51336.1"/>
    <property type="molecule type" value="Genomic_DNA"/>
</dbReference>
<evidence type="ECO:0000313" key="3">
    <source>
        <dbReference type="Proteomes" id="UP000030764"/>
    </source>
</evidence>
<keyword evidence="3" id="KW-1185">Reference proteome</keyword>
<accession>A0A085MT85</accession>
<evidence type="ECO:0000313" key="1">
    <source>
        <dbReference type="EMBL" id="KFD51336.1"/>
    </source>
</evidence>
<dbReference type="Proteomes" id="UP000030764">
    <property type="component" value="Unassembled WGS sequence"/>
</dbReference>
<proteinExistence type="predicted"/>
<sequence>MRMTDTVQVIGVKLTGAAFDVYDQMPIEDQSNPEKVTERLLADCAPDPFMAFQEFKVRRLRDGETPDAFLAALRRLAQLAGGVSDTALASAFVAGLPEQTQESMRAGARMESSR</sequence>
<protein>
    <submittedName>
        <fullName evidence="2">Uncharacterized protein</fullName>
    </submittedName>
</protein>
<name>A0A085MT85_9BILA</name>
<reference evidence="2 3" key="1">
    <citation type="journal article" date="2014" name="Nat. Genet.">
        <title>Genome and transcriptome of the porcine whipworm Trichuris suis.</title>
        <authorList>
            <person name="Jex A.R."/>
            <person name="Nejsum P."/>
            <person name="Schwarz E.M."/>
            <person name="Hu L."/>
            <person name="Young N.D."/>
            <person name="Hall R.S."/>
            <person name="Korhonen P.K."/>
            <person name="Liao S."/>
            <person name="Thamsborg S."/>
            <person name="Xia J."/>
            <person name="Xu P."/>
            <person name="Wang S."/>
            <person name="Scheerlinck J.P."/>
            <person name="Hofmann A."/>
            <person name="Sternberg P.W."/>
            <person name="Wang J."/>
            <person name="Gasser R.B."/>
        </authorList>
    </citation>
    <scope>NUCLEOTIDE SEQUENCE [LARGE SCALE GENOMIC DNA]</scope>
    <source>
        <strain evidence="2">DCEP-RM93F</strain>
        <strain evidence="1">DCEP-RM93M</strain>
    </source>
</reference>